<reference evidence="3 4" key="1">
    <citation type="journal article" date="2016" name="Mol. Biol. Evol.">
        <title>Comparative Genomics of Early-Diverging Mushroom-Forming Fungi Provides Insights into the Origins of Lignocellulose Decay Capabilities.</title>
        <authorList>
            <person name="Nagy L.G."/>
            <person name="Riley R."/>
            <person name="Tritt A."/>
            <person name="Adam C."/>
            <person name="Daum C."/>
            <person name="Floudas D."/>
            <person name="Sun H."/>
            <person name="Yadav J.S."/>
            <person name="Pangilinan J."/>
            <person name="Larsson K.H."/>
            <person name="Matsuura K."/>
            <person name="Barry K."/>
            <person name="Labutti K."/>
            <person name="Kuo R."/>
            <person name="Ohm R.A."/>
            <person name="Bhattacharya S.S."/>
            <person name="Shirouzu T."/>
            <person name="Yoshinaga Y."/>
            <person name="Martin F.M."/>
            <person name="Grigoriev I.V."/>
            <person name="Hibbett D.S."/>
        </authorList>
    </citation>
    <scope>NUCLEOTIDE SEQUENCE [LARGE SCALE GENOMIC DNA]</scope>
    <source>
        <strain evidence="3 4">HHB12733</strain>
    </source>
</reference>
<dbReference type="GO" id="GO:0001671">
    <property type="term" value="F:ATPase activator activity"/>
    <property type="evidence" value="ECO:0007669"/>
    <property type="project" value="InterPro"/>
</dbReference>
<dbReference type="Gene3D" id="3.30.530.20">
    <property type="match status" value="1"/>
</dbReference>
<dbReference type="InterPro" id="IPR013538">
    <property type="entry name" value="ASHA1/2-like_C"/>
</dbReference>
<comment type="similarity">
    <text evidence="1">Belongs to the AHA1 family.</text>
</comment>
<dbReference type="InParanoid" id="A0A165DSS0"/>
<evidence type="ECO:0000313" key="4">
    <source>
        <dbReference type="Proteomes" id="UP000076842"/>
    </source>
</evidence>
<dbReference type="SMART" id="SM01000">
    <property type="entry name" value="Aha1_N"/>
    <property type="match status" value="1"/>
</dbReference>
<feature type="domain" description="Activator of Hsp90 ATPase AHSA1-like N-terminal" evidence="2">
    <location>
        <begin position="15"/>
        <end position="152"/>
    </location>
</feature>
<organism evidence="3 4">
    <name type="scientific">Calocera cornea HHB12733</name>
    <dbReference type="NCBI Taxonomy" id="1353952"/>
    <lineage>
        <taxon>Eukaryota</taxon>
        <taxon>Fungi</taxon>
        <taxon>Dikarya</taxon>
        <taxon>Basidiomycota</taxon>
        <taxon>Agaricomycotina</taxon>
        <taxon>Dacrymycetes</taxon>
        <taxon>Dacrymycetales</taxon>
        <taxon>Dacrymycetaceae</taxon>
        <taxon>Calocera</taxon>
    </lineage>
</organism>
<dbReference type="SUPFAM" id="SSF55961">
    <property type="entry name" value="Bet v1-like"/>
    <property type="match status" value="1"/>
</dbReference>
<evidence type="ECO:0000256" key="1">
    <source>
        <dbReference type="ARBA" id="ARBA00006817"/>
    </source>
</evidence>
<dbReference type="Proteomes" id="UP000076842">
    <property type="component" value="Unassembled WGS sequence"/>
</dbReference>
<keyword evidence="4" id="KW-1185">Reference proteome</keyword>
<gene>
    <name evidence="3" type="ORF">CALCODRAFT_501059</name>
</gene>
<dbReference type="EMBL" id="KV424036">
    <property type="protein sequence ID" value="KZT53464.1"/>
    <property type="molecule type" value="Genomic_DNA"/>
</dbReference>
<dbReference type="Pfam" id="PF08327">
    <property type="entry name" value="AHSA1"/>
    <property type="match status" value="1"/>
</dbReference>
<dbReference type="Pfam" id="PF09229">
    <property type="entry name" value="Aha1_N"/>
    <property type="match status" value="1"/>
</dbReference>
<proteinExistence type="inferred from homology"/>
<dbReference type="InterPro" id="IPR015310">
    <property type="entry name" value="AHSA1-like_N"/>
</dbReference>
<name>A0A165DSS0_9BASI</name>
<dbReference type="STRING" id="1353952.A0A165DSS0"/>
<dbReference type="FunCoup" id="A0A165DSS0">
    <property type="interactions" value="745"/>
</dbReference>
<dbReference type="InterPro" id="IPR023393">
    <property type="entry name" value="START-like_dom_sf"/>
</dbReference>
<dbReference type="AlphaFoldDB" id="A0A165DSS0"/>
<dbReference type="CDD" id="cd08892">
    <property type="entry name" value="SRPBCC_Aha1"/>
    <property type="match status" value="1"/>
</dbReference>
<dbReference type="Gene3D" id="3.15.10.20">
    <property type="entry name" value="Activator of Hsp90 ATPase Aha1, N-terminal domain"/>
    <property type="match status" value="1"/>
</dbReference>
<dbReference type="PANTHER" id="PTHR13009">
    <property type="entry name" value="HEAT SHOCK PROTEIN 90 HSP90 CO-CHAPERONE AHA-1"/>
    <property type="match status" value="1"/>
</dbReference>
<evidence type="ECO:0000259" key="2">
    <source>
        <dbReference type="SMART" id="SM01000"/>
    </source>
</evidence>
<protein>
    <recommendedName>
        <fullName evidence="2">Activator of Hsp90 ATPase AHSA1-like N-terminal domain-containing protein</fullName>
    </recommendedName>
</protein>
<dbReference type="SUPFAM" id="SSF103111">
    <property type="entry name" value="Activator of Hsp90 ATPase, Aha1"/>
    <property type="match status" value="1"/>
</dbReference>
<sequence>MSGMSSTTANWHWKNKQLNQWGAAWFERELPTVEVSEGKAKVGVSKVTEVDGDVELGRRKSKLITIYDVRVKLDWEGTADDGTEVKGSLLIPEVSHEITVDQLSEYSFQWSLSSDSSSSADEIVKLAQTKLRAALEAKFAEFPIAIIDIHGKDLIVSAANSGTATPVGAESSGANTANLGGAAAFNPPVAQAKSTTKAKEVLNTSTVSREARFMASADDLFEILTDERRIPTWSRAAAHYKAEPGFEFSLFGGGVTGKILEVDRPKKIVSSWKLSSPTWPAGHVATLTISFDQGSDSTEVKFNLSGVPKGMEGELESNLEGYYVRGLKSIGLVPLDPSSSYPLQLRRVPAQRPTPLSPLSSTSWSPRWRLAAALLAAIAAAVAWYSVSHSG</sequence>
<evidence type="ECO:0000313" key="3">
    <source>
        <dbReference type="EMBL" id="KZT53464.1"/>
    </source>
</evidence>
<dbReference type="GO" id="GO:0006457">
    <property type="term" value="P:protein folding"/>
    <property type="evidence" value="ECO:0007669"/>
    <property type="project" value="TreeGrafter"/>
</dbReference>
<dbReference type="GO" id="GO:0051087">
    <property type="term" value="F:protein-folding chaperone binding"/>
    <property type="evidence" value="ECO:0007669"/>
    <property type="project" value="InterPro"/>
</dbReference>
<dbReference type="OrthoDB" id="567237at2759"/>
<dbReference type="PANTHER" id="PTHR13009:SF22">
    <property type="entry name" value="LD43819P"/>
    <property type="match status" value="1"/>
</dbReference>
<accession>A0A165DSS0</accession>
<dbReference type="InterPro" id="IPR036338">
    <property type="entry name" value="Aha1"/>
</dbReference>
<dbReference type="GO" id="GO:0005829">
    <property type="term" value="C:cytosol"/>
    <property type="evidence" value="ECO:0007669"/>
    <property type="project" value="TreeGrafter"/>
</dbReference>